<dbReference type="InterPro" id="IPR011994">
    <property type="entry name" value="Cytidylate_kinase_dom"/>
</dbReference>
<dbReference type="EMBL" id="CP001968">
    <property type="protein sequence ID" value="ADD69703.1"/>
    <property type="molecule type" value="Genomic_DNA"/>
</dbReference>
<evidence type="ECO:0000256" key="6">
    <source>
        <dbReference type="ARBA" id="ARBA00047615"/>
    </source>
</evidence>
<dbReference type="AlphaFoldDB" id="D4H6M9"/>
<evidence type="ECO:0000256" key="7">
    <source>
        <dbReference type="ARBA" id="ARBA00048478"/>
    </source>
</evidence>
<dbReference type="HAMAP" id="MF_00238">
    <property type="entry name" value="Cytidyl_kinase_type1"/>
    <property type="match status" value="1"/>
</dbReference>
<dbReference type="PANTHER" id="PTHR21299">
    <property type="entry name" value="CYTIDYLATE KINASE/PANTOATE-BETA-ALANINE LIGASE"/>
    <property type="match status" value="1"/>
</dbReference>
<feature type="domain" description="Cytidylate kinase" evidence="9">
    <location>
        <begin position="3"/>
        <end position="212"/>
    </location>
</feature>
<dbReference type="InterPro" id="IPR003136">
    <property type="entry name" value="Cytidylate_kin"/>
</dbReference>
<dbReference type="SUPFAM" id="SSF52540">
    <property type="entry name" value="P-loop containing nucleoside triphosphate hydrolases"/>
    <property type="match status" value="1"/>
</dbReference>
<dbReference type="GO" id="GO:0006220">
    <property type="term" value="P:pyrimidine nucleotide metabolic process"/>
    <property type="evidence" value="ECO:0007669"/>
    <property type="project" value="UniProtKB-UniRule"/>
</dbReference>
<name>D4H6M9_DENA2</name>
<dbReference type="GO" id="GO:0005829">
    <property type="term" value="C:cytosol"/>
    <property type="evidence" value="ECO:0007669"/>
    <property type="project" value="TreeGrafter"/>
</dbReference>
<dbReference type="RefSeq" id="WP_013012188.1">
    <property type="nucleotide sequence ID" value="NC_013943.1"/>
</dbReference>
<dbReference type="GO" id="GO:0036431">
    <property type="term" value="F:dCMP kinase activity"/>
    <property type="evidence" value="ECO:0007669"/>
    <property type="project" value="InterPro"/>
</dbReference>
<dbReference type="OrthoDB" id="9807434at2"/>
<dbReference type="GO" id="GO:0015949">
    <property type="term" value="P:nucleobase-containing small molecule interconversion"/>
    <property type="evidence" value="ECO:0007669"/>
    <property type="project" value="TreeGrafter"/>
</dbReference>
<dbReference type="InterPro" id="IPR027417">
    <property type="entry name" value="P-loop_NTPase"/>
</dbReference>
<dbReference type="Gene3D" id="3.40.50.300">
    <property type="entry name" value="P-loop containing nucleotide triphosphate hydrolases"/>
    <property type="match status" value="1"/>
</dbReference>
<organism evidence="10 11">
    <name type="scientific">Denitrovibrio acetiphilus (strain DSM 12809 / NBRC 114555 / N2460)</name>
    <dbReference type="NCBI Taxonomy" id="522772"/>
    <lineage>
        <taxon>Bacteria</taxon>
        <taxon>Pseudomonadati</taxon>
        <taxon>Deferribacterota</taxon>
        <taxon>Deferribacteres</taxon>
        <taxon>Deferribacterales</taxon>
        <taxon>Geovibrionaceae</taxon>
        <taxon>Denitrovibrio</taxon>
    </lineage>
</organism>
<reference evidence="10 11" key="1">
    <citation type="journal article" date="2010" name="Stand. Genomic Sci.">
        <title>Complete genome sequence of Denitrovibrio acetiphilus type strain (N2460).</title>
        <authorList>
            <person name="Kiss H."/>
            <person name="Lang E."/>
            <person name="Lapidus A."/>
            <person name="Copeland A."/>
            <person name="Nolan M."/>
            <person name="Glavina Del Rio T."/>
            <person name="Chen F."/>
            <person name="Lucas S."/>
            <person name="Tice H."/>
            <person name="Cheng J.F."/>
            <person name="Han C."/>
            <person name="Goodwin L."/>
            <person name="Pitluck S."/>
            <person name="Liolios K."/>
            <person name="Pati A."/>
            <person name="Ivanova N."/>
            <person name="Mavromatis K."/>
            <person name="Chen A."/>
            <person name="Palaniappan K."/>
            <person name="Land M."/>
            <person name="Hauser L."/>
            <person name="Chang Y.J."/>
            <person name="Jeffries C.D."/>
            <person name="Detter J.C."/>
            <person name="Brettin T."/>
            <person name="Spring S."/>
            <person name="Rohde M."/>
            <person name="Goker M."/>
            <person name="Woyke T."/>
            <person name="Bristow J."/>
            <person name="Eisen J.A."/>
            <person name="Markowitz V."/>
            <person name="Hugenholtz P."/>
            <person name="Kyrpides N.C."/>
            <person name="Klenk H.P."/>
        </authorList>
    </citation>
    <scope>NUCLEOTIDE SEQUENCE [LARGE SCALE GENOMIC DNA]</scope>
    <source>
        <strain evidence="11">DSM 12809 / NBRC 114555 / N2460</strain>
    </source>
</reference>
<evidence type="ECO:0000256" key="3">
    <source>
        <dbReference type="ARBA" id="ARBA00022741"/>
    </source>
</evidence>
<evidence type="ECO:0000256" key="4">
    <source>
        <dbReference type="ARBA" id="ARBA00022777"/>
    </source>
</evidence>
<dbReference type="GO" id="GO:0036430">
    <property type="term" value="F:CMP kinase activity"/>
    <property type="evidence" value="ECO:0007669"/>
    <property type="project" value="RHEA"/>
</dbReference>
<keyword evidence="5 8" id="KW-0067">ATP-binding</keyword>
<evidence type="ECO:0000313" key="11">
    <source>
        <dbReference type="Proteomes" id="UP000002012"/>
    </source>
</evidence>
<dbReference type="CDD" id="cd02020">
    <property type="entry name" value="CMPK"/>
    <property type="match status" value="1"/>
</dbReference>
<dbReference type="EC" id="2.7.4.25" evidence="8"/>
<dbReference type="GO" id="GO:0005524">
    <property type="term" value="F:ATP binding"/>
    <property type="evidence" value="ECO:0007669"/>
    <property type="project" value="UniProtKB-UniRule"/>
</dbReference>
<dbReference type="HOGENOM" id="CLU_079959_0_2_0"/>
<dbReference type="InParanoid" id="D4H6M9"/>
<keyword evidence="2 8" id="KW-0808">Transferase</keyword>
<keyword evidence="11" id="KW-1185">Reference proteome</keyword>
<dbReference type="NCBIfam" id="TIGR00017">
    <property type="entry name" value="cmk"/>
    <property type="match status" value="1"/>
</dbReference>
<keyword evidence="4 8" id="KW-0418">Kinase</keyword>
<dbReference type="KEGG" id="dap:Dacet_2953"/>
<comment type="catalytic activity">
    <reaction evidence="7 8">
        <text>CMP + ATP = CDP + ADP</text>
        <dbReference type="Rhea" id="RHEA:11600"/>
        <dbReference type="ChEBI" id="CHEBI:30616"/>
        <dbReference type="ChEBI" id="CHEBI:58069"/>
        <dbReference type="ChEBI" id="CHEBI:60377"/>
        <dbReference type="ChEBI" id="CHEBI:456216"/>
        <dbReference type="EC" id="2.7.4.25"/>
    </reaction>
</comment>
<protein>
    <recommendedName>
        <fullName evidence="8">Cytidylate kinase</fullName>
        <shortName evidence="8">CK</shortName>
        <ecNumber evidence="8">2.7.4.25</ecNumber>
    </recommendedName>
    <alternativeName>
        <fullName evidence="8">Cytidine monophosphate kinase</fullName>
        <shortName evidence="8">CMP kinase</shortName>
    </alternativeName>
</protein>
<evidence type="ECO:0000256" key="2">
    <source>
        <dbReference type="ARBA" id="ARBA00022679"/>
    </source>
</evidence>
<dbReference type="PaxDb" id="522772-Dacet_2953"/>
<keyword evidence="3 8" id="KW-0547">Nucleotide-binding</keyword>
<comment type="similarity">
    <text evidence="1 8">Belongs to the cytidylate kinase family. Type 1 subfamily.</text>
</comment>
<evidence type="ECO:0000313" key="10">
    <source>
        <dbReference type="EMBL" id="ADD69703.1"/>
    </source>
</evidence>
<dbReference type="Proteomes" id="UP000002012">
    <property type="component" value="Chromosome"/>
</dbReference>
<evidence type="ECO:0000256" key="8">
    <source>
        <dbReference type="HAMAP-Rule" id="MF_00238"/>
    </source>
</evidence>
<dbReference type="PANTHER" id="PTHR21299:SF2">
    <property type="entry name" value="CYTIDYLATE KINASE"/>
    <property type="match status" value="1"/>
</dbReference>
<feature type="binding site" evidence="8">
    <location>
        <begin position="7"/>
        <end position="15"/>
    </location>
    <ligand>
        <name>ATP</name>
        <dbReference type="ChEBI" id="CHEBI:30616"/>
    </ligand>
</feature>
<keyword evidence="8" id="KW-0963">Cytoplasm</keyword>
<sequence>MIIAVDGPAGSGKSTVSKEVAKRLGITFLDSGALYRTCAYIKLTHKMSDEELIRTVRNAKMAFSKDGSLNLTINDKTENVSGKIRTPQVAEAVSSVAAMPEIREAVTNQLRQMSETDSVIMDGRDIGTCVFPNADYKFYLSASSLERAKRRMKDYEAQGIEMSINELVREIDERDRKDSEREHAPLKKADDAIEIDTTHLTIEEVISIIAAKTTN</sequence>
<evidence type="ECO:0000259" key="9">
    <source>
        <dbReference type="Pfam" id="PF02224"/>
    </source>
</evidence>
<evidence type="ECO:0000256" key="1">
    <source>
        <dbReference type="ARBA" id="ARBA00009427"/>
    </source>
</evidence>
<dbReference type="STRING" id="522772.Dacet_2953"/>
<comment type="catalytic activity">
    <reaction evidence="6 8">
        <text>dCMP + ATP = dCDP + ADP</text>
        <dbReference type="Rhea" id="RHEA:25094"/>
        <dbReference type="ChEBI" id="CHEBI:30616"/>
        <dbReference type="ChEBI" id="CHEBI:57566"/>
        <dbReference type="ChEBI" id="CHEBI:58593"/>
        <dbReference type="ChEBI" id="CHEBI:456216"/>
        <dbReference type="EC" id="2.7.4.25"/>
    </reaction>
</comment>
<dbReference type="FunCoup" id="D4H6M9">
    <property type="interactions" value="337"/>
</dbReference>
<dbReference type="eggNOG" id="COG0283">
    <property type="taxonomic scope" value="Bacteria"/>
</dbReference>
<dbReference type="Pfam" id="PF02224">
    <property type="entry name" value="Cytidylate_kin"/>
    <property type="match status" value="1"/>
</dbReference>
<gene>
    <name evidence="8" type="primary">cmk</name>
    <name evidence="10" type="ordered locus">Dacet_2953</name>
</gene>
<comment type="subcellular location">
    <subcellularLocation>
        <location evidence="8">Cytoplasm</location>
    </subcellularLocation>
</comment>
<accession>D4H6M9</accession>
<proteinExistence type="inferred from homology"/>
<evidence type="ECO:0000256" key="5">
    <source>
        <dbReference type="ARBA" id="ARBA00022840"/>
    </source>
</evidence>